<organism evidence="1 2">
    <name type="scientific">Vitis vinifera</name>
    <name type="common">Grape</name>
    <dbReference type="NCBI Taxonomy" id="29760"/>
    <lineage>
        <taxon>Eukaryota</taxon>
        <taxon>Viridiplantae</taxon>
        <taxon>Streptophyta</taxon>
        <taxon>Embryophyta</taxon>
        <taxon>Tracheophyta</taxon>
        <taxon>Spermatophyta</taxon>
        <taxon>Magnoliopsida</taxon>
        <taxon>eudicotyledons</taxon>
        <taxon>Gunneridae</taxon>
        <taxon>Pentapetalae</taxon>
        <taxon>rosids</taxon>
        <taxon>Vitales</taxon>
        <taxon>Vitaceae</taxon>
        <taxon>Viteae</taxon>
        <taxon>Vitis</taxon>
    </lineage>
</organism>
<evidence type="ECO:0000313" key="2">
    <source>
        <dbReference type="Proteomes" id="UP000288805"/>
    </source>
</evidence>
<dbReference type="EMBL" id="QGNW01001991">
    <property type="protein sequence ID" value="RVW26754.1"/>
    <property type="molecule type" value="Genomic_DNA"/>
</dbReference>
<accession>A0A438CU74</accession>
<proteinExistence type="predicted"/>
<evidence type="ECO:0008006" key="3">
    <source>
        <dbReference type="Google" id="ProtNLM"/>
    </source>
</evidence>
<protein>
    <recommendedName>
        <fullName evidence="3">Retrotransposon gag domain-containing protein</fullName>
    </recommendedName>
</protein>
<dbReference type="AlphaFoldDB" id="A0A438CU74"/>
<dbReference type="Proteomes" id="UP000288805">
    <property type="component" value="Unassembled WGS sequence"/>
</dbReference>
<sequence length="328" mass="37601">MLATQTLPTISHDQATGIPPIVTPVTIIEDSCSHMDRLEQGIRQMRDPDETIYWDDTDDMPVAILLVGFKMPEIKRYTGVGCPRIHLKLYNIVMRALGLDEAQLLTLFPLSLSDTTQRCSDTNVTHRELEFLRQRLDESVSSFISRWREKTTEMIERPTDRDQMCMFLRSLQPSYGDVYFASFQHQRPSYHPYARSLQIPRSDFPPSQHRHPQLVQQYPSMHPYIATVVPKYFVSEFSCSRVLCISPDEYIEIRLLQLRIEKIELMLSEYPSSSRGALGVVMLSLPHLASSISVTLGALYPRPRPYSVLQQHSSSITLATLTRSPSQL</sequence>
<name>A0A438CU74_VITVI</name>
<reference evidence="1 2" key="1">
    <citation type="journal article" date="2018" name="PLoS Genet.">
        <title>Population sequencing reveals clonal diversity and ancestral inbreeding in the grapevine cultivar Chardonnay.</title>
        <authorList>
            <person name="Roach M.J."/>
            <person name="Johnson D.L."/>
            <person name="Bohlmann J."/>
            <person name="van Vuuren H.J."/>
            <person name="Jones S.J."/>
            <person name="Pretorius I.S."/>
            <person name="Schmidt S.A."/>
            <person name="Borneman A.R."/>
        </authorList>
    </citation>
    <scope>NUCLEOTIDE SEQUENCE [LARGE SCALE GENOMIC DNA]</scope>
    <source>
        <strain evidence="2">cv. Chardonnay</strain>
        <tissue evidence="1">Leaf</tissue>
    </source>
</reference>
<gene>
    <name evidence="1" type="ORF">CK203_117428</name>
</gene>
<evidence type="ECO:0000313" key="1">
    <source>
        <dbReference type="EMBL" id="RVW26754.1"/>
    </source>
</evidence>
<comment type="caution">
    <text evidence="1">The sequence shown here is derived from an EMBL/GenBank/DDBJ whole genome shotgun (WGS) entry which is preliminary data.</text>
</comment>